<comment type="caution">
    <text evidence="2">The sequence shown here is derived from an EMBL/GenBank/DDBJ whole genome shotgun (WGS) entry which is preliminary data.</text>
</comment>
<protein>
    <submittedName>
        <fullName evidence="2">DNA helicase</fullName>
    </submittedName>
</protein>
<dbReference type="AlphaFoldDB" id="Z9JNF2"/>
<gene>
    <name evidence="2" type="ORF">BF93_09735</name>
</gene>
<dbReference type="GO" id="GO:0004386">
    <property type="term" value="F:helicase activity"/>
    <property type="evidence" value="ECO:0007669"/>
    <property type="project" value="UniProtKB-KW"/>
</dbReference>
<dbReference type="EMBL" id="JDYK01000026">
    <property type="protein sequence ID" value="EWS79704.1"/>
    <property type="molecule type" value="Genomic_DNA"/>
</dbReference>
<dbReference type="NCBIfam" id="NF041419">
    <property type="entry name" value="CC_star_Cory"/>
    <property type="match status" value="1"/>
</dbReference>
<sequence>MRGTSPKRTTGPERAAIPERTADPAPRAGRLRRGWRELGAGLHEFYAAPYRRTFARARRDQDDLFTMMVMSEALGVPTPTGLLSLELLPAIYEDFHDWHRRAGMDRSPLEGIGCC</sequence>
<dbReference type="PATRIC" id="fig|396014.3.peg.3445"/>
<keyword evidence="3" id="KW-1185">Reference proteome</keyword>
<keyword evidence="2" id="KW-0547">Nucleotide-binding</keyword>
<name>Z9JNF2_9MICO</name>
<keyword evidence="2" id="KW-0347">Helicase</keyword>
<evidence type="ECO:0000313" key="3">
    <source>
        <dbReference type="Proteomes" id="UP000023067"/>
    </source>
</evidence>
<organism evidence="2 3">
    <name type="scientific">Brachybacterium phenoliresistens</name>
    <dbReference type="NCBI Taxonomy" id="396014"/>
    <lineage>
        <taxon>Bacteria</taxon>
        <taxon>Bacillati</taxon>
        <taxon>Actinomycetota</taxon>
        <taxon>Actinomycetes</taxon>
        <taxon>Micrococcales</taxon>
        <taxon>Dermabacteraceae</taxon>
        <taxon>Brachybacterium</taxon>
    </lineage>
</organism>
<keyword evidence="2" id="KW-0378">Hydrolase</keyword>
<feature type="region of interest" description="Disordered" evidence="1">
    <location>
        <begin position="1"/>
        <end position="30"/>
    </location>
</feature>
<keyword evidence="2" id="KW-0067">ATP-binding</keyword>
<accession>Z9JNF2</accession>
<dbReference type="HOGENOM" id="CLU_176775_1_0_11"/>
<proteinExistence type="predicted"/>
<dbReference type="STRING" id="396014.BF93_09735"/>
<dbReference type="Pfam" id="PF25952">
    <property type="entry name" value="DUF7990"/>
    <property type="match status" value="1"/>
</dbReference>
<dbReference type="Proteomes" id="UP000023067">
    <property type="component" value="Unassembled WGS sequence"/>
</dbReference>
<evidence type="ECO:0000256" key="1">
    <source>
        <dbReference type="SAM" id="MobiDB-lite"/>
    </source>
</evidence>
<dbReference type="eggNOG" id="ENOG5032S6W">
    <property type="taxonomic scope" value="Bacteria"/>
</dbReference>
<dbReference type="InterPro" id="IPR047717">
    <property type="entry name" value="CC_star_Cory"/>
</dbReference>
<dbReference type="RefSeq" id="WP_332248925.1">
    <property type="nucleotide sequence ID" value="NZ_BAAAOW010000001.1"/>
</dbReference>
<reference evidence="2 3" key="1">
    <citation type="submission" date="2014-02" db="EMBL/GenBank/DDBJ databases">
        <title>Genome sequence of Brachybacterium phenoliresistens strain W13A50.</title>
        <authorList>
            <person name="Wang X."/>
        </authorList>
    </citation>
    <scope>NUCLEOTIDE SEQUENCE [LARGE SCALE GENOMIC DNA]</scope>
    <source>
        <strain evidence="2 3">W13A50</strain>
    </source>
</reference>
<dbReference type="InterPro" id="IPR058303">
    <property type="entry name" value="DUF7990"/>
</dbReference>
<evidence type="ECO:0000313" key="2">
    <source>
        <dbReference type="EMBL" id="EWS79704.1"/>
    </source>
</evidence>